<dbReference type="AlphaFoldDB" id="A2SGF0"/>
<dbReference type="Gene3D" id="3.40.50.300">
    <property type="entry name" value="P-loop containing nucleotide triphosphate hydrolases"/>
    <property type="match status" value="1"/>
</dbReference>
<protein>
    <submittedName>
        <fullName evidence="9">Type IV secretory pathway, VirD4 component</fullName>
    </submittedName>
</protein>
<dbReference type="InterPro" id="IPR051539">
    <property type="entry name" value="T4SS-coupling_protein"/>
</dbReference>
<comment type="similarity">
    <text evidence="2">Belongs to the VirD4/TraG family.</text>
</comment>
<evidence type="ECO:0000256" key="6">
    <source>
        <dbReference type="ARBA" id="ARBA00023136"/>
    </source>
</evidence>
<reference evidence="9 10" key="1">
    <citation type="journal article" date="2007" name="J. Bacteriol.">
        <title>Whole-genome analysis of the methyl tert-butyl ether-degrading beta-proteobacterium Methylibium petroleiphilum PM1.</title>
        <authorList>
            <person name="Kane S.R."/>
            <person name="Chakicherla A.Y."/>
            <person name="Chain P.S.G."/>
            <person name="Schmidt R."/>
            <person name="Shin M.W."/>
            <person name="Legler T.C."/>
            <person name="Scow K.M."/>
            <person name="Larimer F.W."/>
            <person name="Lucas S.M."/>
            <person name="Richardson P.M."/>
            <person name="Hristova K.R."/>
        </authorList>
    </citation>
    <scope>NUCLEOTIDE SEQUENCE [LARGE SCALE GENOMIC DNA]</scope>
    <source>
        <strain evidence="10">ATCC BAA-1232 / LMG 22953 / PM1</strain>
    </source>
</reference>
<proteinExistence type="inferred from homology"/>
<keyword evidence="4 8" id="KW-0812">Transmembrane</keyword>
<evidence type="ECO:0000256" key="8">
    <source>
        <dbReference type="SAM" id="Phobius"/>
    </source>
</evidence>
<feature type="transmembrane region" description="Helical" evidence="8">
    <location>
        <begin position="78"/>
        <end position="99"/>
    </location>
</feature>
<dbReference type="GO" id="GO:0005886">
    <property type="term" value="C:plasma membrane"/>
    <property type="evidence" value="ECO:0007669"/>
    <property type="project" value="UniProtKB-SubCell"/>
</dbReference>
<accession>A2SGF0</accession>
<dbReference type="RefSeq" id="WP_011829276.1">
    <property type="nucleotide sequence ID" value="NC_008825.1"/>
</dbReference>
<evidence type="ECO:0000256" key="4">
    <source>
        <dbReference type="ARBA" id="ARBA00022692"/>
    </source>
</evidence>
<dbReference type="InterPro" id="IPR003688">
    <property type="entry name" value="TraG/VirD4"/>
</dbReference>
<keyword evidence="10" id="KW-1185">Reference proteome</keyword>
<evidence type="ECO:0000313" key="10">
    <source>
        <dbReference type="Proteomes" id="UP000000366"/>
    </source>
</evidence>
<dbReference type="EMBL" id="CP000555">
    <property type="protein sequence ID" value="ABM94639.1"/>
    <property type="molecule type" value="Genomic_DNA"/>
</dbReference>
<name>A2SGF0_METPP</name>
<dbReference type="InterPro" id="IPR027417">
    <property type="entry name" value="P-loop_NTPase"/>
</dbReference>
<dbReference type="SUPFAM" id="SSF52540">
    <property type="entry name" value="P-loop containing nucleoside triphosphate hydrolases"/>
    <property type="match status" value="1"/>
</dbReference>
<dbReference type="KEGG" id="mpt:Mpe_A1677"/>
<evidence type="ECO:0000256" key="3">
    <source>
        <dbReference type="ARBA" id="ARBA00022475"/>
    </source>
</evidence>
<dbReference type="Pfam" id="PF02534">
    <property type="entry name" value="T4SS-DNA_transf"/>
    <property type="match status" value="2"/>
</dbReference>
<evidence type="ECO:0000256" key="2">
    <source>
        <dbReference type="ARBA" id="ARBA00008806"/>
    </source>
</evidence>
<dbReference type="Proteomes" id="UP000000366">
    <property type="component" value="Chromosome"/>
</dbReference>
<evidence type="ECO:0000256" key="5">
    <source>
        <dbReference type="ARBA" id="ARBA00022989"/>
    </source>
</evidence>
<dbReference type="PANTHER" id="PTHR37937">
    <property type="entry name" value="CONJUGATIVE TRANSFER: DNA TRANSPORT"/>
    <property type="match status" value="1"/>
</dbReference>
<comment type="subcellular location">
    <subcellularLocation>
        <location evidence="1">Cell membrane</location>
        <topology evidence="1">Multi-pass membrane protein</topology>
    </subcellularLocation>
</comment>
<keyword evidence="3" id="KW-1003">Cell membrane</keyword>
<keyword evidence="6 8" id="KW-0472">Membrane</keyword>
<dbReference type="eggNOG" id="COG3505">
    <property type="taxonomic scope" value="Bacteria"/>
</dbReference>
<sequence length="409" mass="44020">MSSVAALPFSAWPTGRKVAAGAFAVMGYIALACAAVYLAGVLFLVLNKANPKQAQFASIVHYWGLYADDAQLRKKLQLAIGVSGIGLLILLPAGLVAAARPRRALHGDARFASPAEVDRAGLTGGDGQPGILIGRHRGKFLSLPGQLSVMLSAPTRSGKGVGVVIPNLLNWPDSVVVLDIKGENYDITAGYRAAHGQAVYAFSPFDEDARSQRDADEYSAMLGHFTERATSRGHSRSFSGHGHSTVSRNESEQRRALLLPQEFKELGSERLVVIFENCKPILGEKIRYYRDKAFTSRLRPAPAVPRMNMDLHLARVQERWRYVDDELGPGDGLDYEQLAYDMSRLPALADGEPGQVAEGILDFMVGPRPGGASNGGAIEAVADEDDVLLSEDSTVVIADPSVIERADIT</sequence>
<dbReference type="CDD" id="cd01127">
    <property type="entry name" value="TrwB_TraG_TraD_VirD4"/>
    <property type="match status" value="1"/>
</dbReference>
<organism evidence="9 10">
    <name type="scientific">Methylibium petroleiphilum (strain ATCC BAA-1232 / LMG 22953 / PM1)</name>
    <dbReference type="NCBI Taxonomy" id="420662"/>
    <lineage>
        <taxon>Bacteria</taxon>
        <taxon>Pseudomonadati</taxon>
        <taxon>Pseudomonadota</taxon>
        <taxon>Betaproteobacteria</taxon>
        <taxon>Burkholderiales</taxon>
        <taxon>Sphaerotilaceae</taxon>
        <taxon>Methylibium</taxon>
    </lineage>
</organism>
<evidence type="ECO:0000256" key="7">
    <source>
        <dbReference type="SAM" id="MobiDB-lite"/>
    </source>
</evidence>
<keyword evidence="5 8" id="KW-1133">Transmembrane helix</keyword>
<dbReference type="STRING" id="420662.Mpe_A1677"/>
<evidence type="ECO:0000313" key="9">
    <source>
        <dbReference type="EMBL" id="ABM94639.1"/>
    </source>
</evidence>
<feature type="transmembrane region" description="Helical" evidence="8">
    <location>
        <begin position="20"/>
        <end position="46"/>
    </location>
</feature>
<gene>
    <name evidence="9" type="primary">virD4</name>
    <name evidence="9" type="ordered locus">Mpe_A1677</name>
</gene>
<evidence type="ECO:0000256" key="1">
    <source>
        <dbReference type="ARBA" id="ARBA00004651"/>
    </source>
</evidence>
<dbReference type="PANTHER" id="PTHR37937:SF1">
    <property type="entry name" value="CONJUGATIVE TRANSFER: DNA TRANSPORT"/>
    <property type="match status" value="1"/>
</dbReference>
<feature type="region of interest" description="Disordered" evidence="7">
    <location>
        <begin position="230"/>
        <end position="252"/>
    </location>
</feature>
<dbReference type="HOGENOM" id="CLU_672351_0_0_4"/>